<keyword evidence="4 9" id="KW-0808">Transferase</keyword>
<comment type="caution">
    <text evidence="9">Lacks conserved residue(s) required for the propagation of feature annotation.</text>
</comment>
<feature type="binding site" evidence="9">
    <location>
        <position position="180"/>
    </location>
    <ligand>
        <name>anthranilate</name>
        <dbReference type="ChEBI" id="CHEBI:16567"/>
        <label>2</label>
    </ligand>
</feature>
<gene>
    <name evidence="9 12" type="primary">trpD</name>
    <name evidence="12" type="ORF">PSU4_44230</name>
</gene>
<dbReference type="Pfam" id="PF02885">
    <property type="entry name" value="Glycos_trans_3N"/>
    <property type="match status" value="1"/>
</dbReference>
<dbReference type="RefSeq" id="WP_246115270.1">
    <property type="nucleotide sequence ID" value="NZ_BJVJ01000055.1"/>
</dbReference>
<dbReference type="SUPFAM" id="SSF47648">
    <property type="entry name" value="Nucleoside phosphorylase/phosphoribosyltransferase N-terminal domain"/>
    <property type="match status" value="1"/>
</dbReference>
<keyword evidence="5 9" id="KW-0822">Tryptophan biosynthesis</keyword>
<dbReference type="InterPro" id="IPR005940">
    <property type="entry name" value="Anthranilate_Pribosyl_Tfrase"/>
</dbReference>
<accession>A0A511DKW7</accession>
<dbReference type="InterPro" id="IPR000312">
    <property type="entry name" value="Glycosyl_Trfase_fam3"/>
</dbReference>
<keyword evidence="13" id="KW-1185">Reference proteome</keyword>
<dbReference type="GO" id="GO:0005829">
    <property type="term" value="C:cytosol"/>
    <property type="evidence" value="ECO:0007669"/>
    <property type="project" value="TreeGrafter"/>
</dbReference>
<reference evidence="12 13" key="1">
    <citation type="submission" date="2019-07" db="EMBL/GenBank/DDBJ databases">
        <title>Whole genome shotgun sequence of Pseudonocardia sulfidoxydans NBRC 16205.</title>
        <authorList>
            <person name="Hosoyama A."/>
            <person name="Uohara A."/>
            <person name="Ohji S."/>
            <person name="Ichikawa N."/>
        </authorList>
    </citation>
    <scope>NUCLEOTIDE SEQUENCE [LARGE SCALE GENOMIC DNA]</scope>
    <source>
        <strain evidence="12 13">NBRC 16205</strain>
    </source>
</reference>
<evidence type="ECO:0000256" key="4">
    <source>
        <dbReference type="ARBA" id="ARBA00022679"/>
    </source>
</evidence>
<dbReference type="EC" id="2.4.2.18" evidence="9"/>
<keyword evidence="3 9" id="KW-0328">Glycosyltransferase</keyword>
<organism evidence="12 13">
    <name type="scientific">Pseudonocardia sulfidoxydans NBRC 16205</name>
    <dbReference type="NCBI Taxonomy" id="1223511"/>
    <lineage>
        <taxon>Bacteria</taxon>
        <taxon>Bacillati</taxon>
        <taxon>Actinomycetota</taxon>
        <taxon>Actinomycetes</taxon>
        <taxon>Pseudonocardiales</taxon>
        <taxon>Pseudonocardiaceae</taxon>
        <taxon>Pseudonocardia</taxon>
    </lineage>
</organism>
<evidence type="ECO:0000313" key="12">
    <source>
        <dbReference type="EMBL" id="GEL25469.1"/>
    </source>
</evidence>
<dbReference type="NCBIfam" id="TIGR01245">
    <property type="entry name" value="trpD"/>
    <property type="match status" value="1"/>
</dbReference>
<keyword evidence="6 9" id="KW-0057">Aromatic amino acid biosynthesis</keyword>
<evidence type="ECO:0000256" key="2">
    <source>
        <dbReference type="ARBA" id="ARBA00022605"/>
    </source>
</evidence>
<evidence type="ECO:0000256" key="5">
    <source>
        <dbReference type="ARBA" id="ARBA00022822"/>
    </source>
</evidence>
<proteinExistence type="inferred from homology"/>
<dbReference type="UniPathway" id="UPA00035">
    <property type="reaction ID" value="UER00041"/>
</dbReference>
<dbReference type="AlphaFoldDB" id="A0A511DKW7"/>
<keyword evidence="9" id="KW-0479">Metal-binding</keyword>
<dbReference type="GO" id="GO:0000162">
    <property type="term" value="P:L-tryptophan biosynthetic process"/>
    <property type="evidence" value="ECO:0007669"/>
    <property type="project" value="UniProtKB-UniRule"/>
</dbReference>
<feature type="domain" description="Glycosyl transferase family 3" evidence="10">
    <location>
        <begin position="87"/>
        <end position="351"/>
    </location>
</feature>
<comment type="catalytic activity">
    <reaction evidence="7 9">
        <text>N-(5-phospho-beta-D-ribosyl)anthranilate + diphosphate = 5-phospho-alpha-D-ribose 1-diphosphate + anthranilate</text>
        <dbReference type="Rhea" id="RHEA:11768"/>
        <dbReference type="ChEBI" id="CHEBI:16567"/>
        <dbReference type="ChEBI" id="CHEBI:18277"/>
        <dbReference type="ChEBI" id="CHEBI:33019"/>
        <dbReference type="ChEBI" id="CHEBI:58017"/>
        <dbReference type="EC" id="2.4.2.18"/>
    </reaction>
</comment>
<comment type="similarity">
    <text evidence="9">Belongs to the anthranilate phosphoribosyltransferase family.</text>
</comment>
<evidence type="ECO:0000256" key="9">
    <source>
        <dbReference type="HAMAP-Rule" id="MF_00211"/>
    </source>
</evidence>
<dbReference type="InterPro" id="IPR036320">
    <property type="entry name" value="Glycosyl_Trfase_fam3_N_dom_sf"/>
</dbReference>
<feature type="binding site" evidence="9">
    <location>
        <position position="239"/>
    </location>
    <ligand>
        <name>Mg(2+)</name>
        <dbReference type="ChEBI" id="CHEBI:18420"/>
        <label>1</label>
    </ligand>
</feature>
<dbReference type="PANTHER" id="PTHR43285:SF2">
    <property type="entry name" value="ANTHRANILATE PHOSPHORIBOSYLTRANSFERASE"/>
    <property type="match status" value="1"/>
</dbReference>
<feature type="binding site" evidence="9">
    <location>
        <position position="102"/>
    </location>
    <ligand>
        <name>5-phospho-alpha-D-ribose 1-diphosphate</name>
        <dbReference type="ChEBI" id="CHEBI:58017"/>
    </ligand>
</feature>
<dbReference type="PANTHER" id="PTHR43285">
    <property type="entry name" value="ANTHRANILATE PHOSPHORIBOSYLTRANSFERASE"/>
    <property type="match status" value="1"/>
</dbReference>
<evidence type="ECO:0000256" key="1">
    <source>
        <dbReference type="ARBA" id="ARBA00004907"/>
    </source>
</evidence>
<comment type="cofactor">
    <cofactor evidence="9">
        <name>Mg(2+)</name>
        <dbReference type="ChEBI" id="CHEBI:18420"/>
    </cofactor>
    <text evidence="9">Binds 2 magnesium ions per monomer.</text>
</comment>
<protein>
    <recommendedName>
        <fullName evidence="9">Anthranilate phosphoribosyltransferase</fullName>
        <ecNumber evidence="9">2.4.2.18</ecNumber>
    </recommendedName>
</protein>
<evidence type="ECO:0000256" key="7">
    <source>
        <dbReference type="ARBA" id="ARBA00052328"/>
    </source>
</evidence>
<dbReference type="FunFam" id="3.40.1030.10:FF:000002">
    <property type="entry name" value="Anthranilate phosphoribosyltransferase"/>
    <property type="match status" value="1"/>
</dbReference>
<dbReference type="SUPFAM" id="SSF52418">
    <property type="entry name" value="Nucleoside phosphorylase/phosphoribosyltransferase catalytic domain"/>
    <property type="match status" value="1"/>
</dbReference>
<feature type="binding site" evidence="9">
    <location>
        <position position="238"/>
    </location>
    <ligand>
        <name>Mg(2+)</name>
        <dbReference type="ChEBI" id="CHEBI:18420"/>
        <label>2</label>
    </ligand>
</feature>
<evidence type="ECO:0000259" key="11">
    <source>
        <dbReference type="Pfam" id="PF02885"/>
    </source>
</evidence>
<feature type="binding site" evidence="9">
    <location>
        <position position="134"/>
    </location>
    <ligand>
        <name>5-phospho-alpha-D-ribose 1-diphosphate</name>
        <dbReference type="ChEBI" id="CHEBI:58017"/>
    </ligand>
</feature>
<feature type="binding site" evidence="9">
    <location>
        <position position="94"/>
    </location>
    <ligand>
        <name>5-phospho-alpha-D-ribose 1-diphosphate</name>
        <dbReference type="ChEBI" id="CHEBI:58017"/>
    </ligand>
</feature>
<sequence length="367" mass="36474">MADVAADAPGQPEARTWPRLLASLIAGRDLDTSDTAWVMDRVLSEDATPAQLAGFLVGLRAKGETAAEVAGLAEAMLARAQRVTVSGPAVDIVGTGGDQAHTVNISTMAAIVVAAAGVPVVKHGNRAATSKCGAADLLQEVGVAIALPAPGVEACVAEVGIGFCFAPVFHPAMRHTSGPRAELGVPTAMNLLGPLTNPAQPSAGLVGCADGRLAPVIAQIFASRGQSVLVVRGDDGLDELTTTMRSTVWVAGADGVRVAGVDPAALGIEPATREQLRGGDAAFNAAACHALLAGKHGPVRDAVLLNAAGALVAADGVAAHDGGTPDGAPDLTGPLRGALERAAAAVDSGAAADLLARWAAVSSRLAA</sequence>
<comment type="pathway">
    <text evidence="1 9">Amino-acid biosynthesis; L-tryptophan biosynthesis; L-tryptophan from chorismate: step 2/5.</text>
</comment>
<dbReference type="GO" id="GO:0004048">
    <property type="term" value="F:anthranilate phosphoribosyltransferase activity"/>
    <property type="evidence" value="ECO:0007669"/>
    <property type="project" value="UniProtKB-UniRule"/>
</dbReference>
<dbReference type="InterPro" id="IPR017459">
    <property type="entry name" value="Glycosyl_Trfase_fam3_N_dom"/>
</dbReference>
<feature type="binding site" evidence="9">
    <location>
        <position position="239"/>
    </location>
    <ligand>
        <name>Mg(2+)</name>
        <dbReference type="ChEBI" id="CHEBI:18420"/>
        <label>2</label>
    </ligand>
</feature>
<feature type="binding site" evidence="9">
    <location>
        <begin position="122"/>
        <end position="130"/>
    </location>
    <ligand>
        <name>5-phospho-alpha-D-ribose 1-diphosphate</name>
        <dbReference type="ChEBI" id="CHEBI:58017"/>
    </ligand>
</feature>
<dbReference type="GO" id="GO:0000287">
    <property type="term" value="F:magnesium ion binding"/>
    <property type="evidence" value="ECO:0007669"/>
    <property type="project" value="UniProtKB-UniRule"/>
</dbReference>
<dbReference type="HAMAP" id="MF_00211">
    <property type="entry name" value="TrpD"/>
    <property type="match status" value="1"/>
</dbReference>
<feature type="binding site" evidence="9">
    <location>
        <position position="94"/>
    </location>
    <ligand>
        <name>anthranilate</name>
        <dbReference type="ChEBI" id="CHEBI:16567"/>
        <label>1</label>
    </ligand>
</feature>
<keyword evidence="9" id="KW-0460">Magnesium</keyword>
<dbReference type="InterPro" id="IPR035902">
    <property type="entry name" value="Nuc_phospho_transferase"/>
</dbReference>
<feature type="binding site" evidence="9">
    <location>
        <position position="125"/>
    </location>
    <ligand>
        <name>anthranilate</name>
        <dbReference type="ChEBI" id="CHEBI:16567"/>
        <label>1</label>
    </ligand>
</feature>
<comment type="function">
    <text evidence="9">Catalyzes the transfer of the phosphoribosyl group of 5-phosphorylribose-1-pyrophosphate (PRPP) to anthranilate to yield N-(5'-phosphoribosyl)-anthranilate (PRA).</text>
</comment>
<dbReference type="Pfam" id="PF00591">
    <property type="entry name" value="Glycos_transf_3"/>
    <property type="match status" value="1"/>
</dbReference>
<dbReference type="Gene3D" id="1.20.970.10">
    <property type="entry name" value="Transferase, Pyrimidine Nucleoside Phosphorylase, Chain C"/>
    <property type="match status" value="1"/>
</dbReference>
<keyword evidence="2 9" id="KW-0028">Amino-acid biosynthesis</keyword>
<dbReference type="Proteomes" id="UP000321685">
    <property type="component" value="Unassembled WGS sequence"/>
</dbReference>
<comment type="subunit">
    <text evidence="9">Homodimer.</text>
</comment>
<comment type="caution">
    <text evidence="12">The sequence shown here is derived from an EMBL/GenBank/DDBJ whole genome shotgun (WGS) entry which is preliminary data.</text>
</comment>
<feature type="domain" description="Glycosyl transferase family 3 N-terminal" evidence="11">
    <location>
        <begin position="19"/>
        <end position="80"/>
    </location>
</feature>
<comment type="similarity">
    <text evidence="8">In the C-terminal section; belongs to the anthranilate phosphoribosyltransferase family.</text>
</comment>
<evidence type="ECO:0000259" key="10">
    <source>
        <dbReference type="Pfam" id="PF00591"/>
    </source>
</evidence>
<evidence type="ECO:0000256" key="3">
    <source>
        <dbReference type="ARBA" id="ARBA00022676"/>
    </source>
</evidence>
<feature type="binding site" evidence="9">
    <location>
        <position position="106"/>
    </location>
    <ligand>
        <name>Mg(2+)</name>
        <dbReference type="ChEBI" id="CHEBI:18420"/>
        <label>1</label>
    </ligand>
</feature>
<evidence type="ECO:0000256" key="6">
    <source>
        <dbReference type="ARBA" id="ARBA00023141"/>
    </source>
</evidence>
<feature type="binding site" evidence="9">
    <location>
        <begin position="104"/>
        <end position="107"/>
    </location>
    <ligand>
        <name>5-phospho-alpha-D-ribose 1-diphosphate</name>
        <dbReference type="ChEBI" id="CHEBI:58017"/>
    </ligand>
</feature>
<dbReference type="EMBL" id="BJVJ01000055">
    <property type="protein sequence ID" value="GEL25469.1"/>
    <property type="molecule type" value="Genomic_DNA"/>
</dbReference>
<evidence type="ECO:0000256" key="8">
    <source>
        <dbReference type="ARBA" id="ARBA00061188"/>
    </source>
</evidence>
<name>A0A511DKW7_9PSEU</name>
<evidence type="ECO:0000313" key="13">
    <source>
        <dbReference type="Proteomes" id="UP000321685"/>
    </source>
</evidence>
<feature type="binding site" evidence="9">
    <location>
        <begin position="97"/>
        <end position="98"/>
    </location>
    <ligand>
        <name>5-phospho-alpha-D-ribose 1-diphosphate</name>
        <dbReference type="ChEBI" id="CHEBI:58017"/>
    </ligand>
</feature>
<dbReference type="Gene3D" id="3.40.1030.10">
    <property type="entry name" value="Nucleoside phosphorylase/phosphoribosyltransferase catalytic domain"/>
    <property type="match status" value="1"/>
</dbReference>